<dbReference type="SMART" id="SM00530">
    <property type="entry name" value="HTH_XRE"/>
    <property type="match status" value="1"/>
</dbReference>
<protein>
    <submittedName>
        <fullName evidence="3">Helix-turn-helix domain-containing protein</fullName>
    </submittedName>
</protein>
<evidence type="ECO:0000313" key="3">
    <source>
        <dbReference type="EMBL" id="NOU90316.1"/>
    </source>
</evidence>
<evidence type="ECO:0000259" key="2">
    <source>
        <dbReference type="PROSITE" id="PS50943"/>
    </source>
</evidence>
<accession>A0ABX1ZEK3</accession>
<dbReference type="InterPro" id="IPR001387">
    <property type="entry name" value="Cro/C1-type_HTH"/>
</dbReference>
<proteinExistence type="predicted"/>
<dbReference type="EMBL" id="WHOC01000165">
    <property type="protein sequence ID" value="NOU90316.1"/>
    <property type="molecule type" value="Genomic_DNA"/>
</dbReference>
<evidence type="ECO:0000313" key="4">
    <source>
        <dbReference type="Proteomes" id="UP000658690"/>
    </source>
</evidence>
<dbReference type="SUPFAM" id="SSF47413">
    <property type="entry name" value="lambda repressor-like DNA-binding domains"/>
    <property type="match status" value="1"/>
</dbReference>
<reference evidence="3 4" key="1">
    <citation type="submission" date="2019-10" db="EMBL/GenBank/DDBJ databases">
        <title>Description of Paenibacillus choica sp. nov.</title>
        <authorList>
            <person name="Carlier A."/>
            <person name="Qi S."/>
        </authorList>
    </citation>
    <scope>NUCLEOTIDE SEQUENCE [LARGE SCALE GENOMIC DNA]</scope>
    <source>
        <strain evidence="3 4">LMG 31460</strain>
    </source>
</reference>
<organism evidence="3 4">
    <name type="scientific">Paenibacillus germinis</name>
    <dbReference type="NCBI Taxonomy" id="2654979"/>
    <lineage>
        <taxon>Bacteria</taxon>
        <taxon>Bacillati</taxon>
        <taxon>Bacillota</taxon>
        <taxon>Bacilli</taxon>
        <taxon>Bacillales</taxon>
        <taxon>Paenibacillaceae</taxon>
        <taxon>Paenibacillus</taxon>
    </lineage>
</organism>
<dbReference type="CDD" id="cd00093">
    <property type="entry name" value="HTH_XRE"/>
    <property type="match status" value="1"/>
</dbReference>
<keyword evidence="4" id="KW-1185">Reference proteome</keyword>
<dbReference type="InterPro" id="IPR050807">
    <property type="entry name" value="TransReg_Diox_bact_type"/>
</dbReference>
<dbReference type="PANTHER" id="PTHR46797">
    <property type="entry name" value="HTH-TYPE TRANSCRIPTIONAL REGULATOR"/>
    <property type="match status" value="1"/>
</dbReference>
<keyword evidence="1" id="KW-0238">DNA-binding</keyword>
<dbReference type="InterPro" id="IPR010982">
    <property type="entry name" value="Lambda_DNA-bd_dom_sf"/>
</dbReference>
<dbReference type="Proteomes" id="UP000658690">
    <property type="component" value="Unassembled WGS sequence"/>
</dbReference>
<dbReference type="RefSeq" id="WP_171693113.1">
    <property type="nucleotide sequence ID" value="NZ_WHOC01000165.1"/>
</dbReference>
<feature type="domain" description="HTH cro/C1-type" evidence="2">
    <location>
        <begin position="8"/>
        <end position="62"/>
    </location>
</feature>
<dbReference type="PROSITE" id="PS50943">
    <property type="entry name" value="HTH_CROC1"/>
    <property type="match status" value="1"/>
</dbReference>
<comment type="caution">
    <text evidence="3">The sequence shown here is derived from an EMBL/GenBank/DDBJ whole genome shotgun (WGS) entry which is preliminary data.</text>
</comment>
<name>A0ABX1ZEK3_9BACL</name>
<dbReference type="Pfam" id="PF13443">
    <property type="entry name" value="HTH_26"/>
    <property type="match status" value="1"/>
</dbReference>
<sequence>MINIGSNIRRLRKLNNMNQVEFSSRIGISQGNLSEIEQGNCNPSFDTLLAIKKEFNCNIDDLIIIENDIFKSNNSSVLTEGELGMISNYRLLDACDQKEIDEIIKIKISLNKARIKSDIKS</sequence>
<dbReference type="PANTHER" id="PTHR46797:SF1">
    <property type="entry name" value="METHYLPHOSPHONATE SYNTHASE"/>
    <property type="match status" value="1"/>
</dbReference>
<dbReference type="Gene3D" id="1.10.260.40">
    <property type="entry name" value="lambda repressor-like DNA-binding domains"/>
    <property type="match status" value="1"/>
</dbReference>
<gene>
    <name evidence="3" type="ORF">GC102_31930</name>
</gene>
<evidence type="ECO:0000256" key="1">
    <source>
        <dbReference type="ARBA" id="ARBA00023125"/>
    </source>
</evidence>